<protein>
    <submittedName>
        <fullName evidence="4">Amidase</fullName>
        <ecNumber evidence="4">6.3.5.6</ecNumber>
    </submittedName>
</protein>
<gene>
    <name evidence="4" type="ORF">SCLAV_1977</name>
</gene>
<dbReference type="Gene3D" id="3.90.1300.10">
    <property type="entry name" value="Amidase signature (AS) domain"/>
    <property type="match status" value="1"/>
</dbReference>
<dbReference type="RefSeq" id="WP_003960593.1">
    <property type="nucleotide sequence ID" value="NZ_CM000913.1"/>
</dbReference>
<dbReference type="InterPro" id="IPR023631">
    <property type="entry name" value="Amidase_dom"/>
</dbReference>
<name>E2Q4L2_STRCL</name>
<evidence type="ECO:0000256" key="2">
    <source>
        <dbReference type="SAM" id="MobiDB-lite"/>
    </source>
</evidence>
<feature type="compositionally biased region" description="Pro residues" evidence="2">
    <location>
        <begin position="11"/>
        <end position="29"/>
    </location>
</feature>
<dbReference type="EMBL" id="CM000913">
    <property type="protein sequence ID" value="EFG07050.1"/>
    <property type="molecule type" value="Genomic_DNA"/>
</dbReference>
<reference evidence="4 5" key="1">
    <citation type="journal article" date="2010" name="Genome Biol. Evol.">
        <title>The sequence of a 1.8-mb bacterial linear plasmid reveals a rich evolutionary reservoir of secondary metabolic pathways.</title>
        <authorList>
            <person name="Medema M.H."/>
            <person name="Trefzer A."/>
            <person name="Kovalchuk A."/>
            <person name="van den Berg M."/>
            <person name="Mueller U."/>
            <person name="Heijne W."/>
            <person name="Wu L."/>
            <person name="Alam M.T."/>
            <person name="Ronning C.M."/>
            <person name="Nierman W.C."/>
            <person name="Bovenberg R.A.L."/>
            <person name="Breitling R."/>
            <person name="Takano E."/>
        </authorList>
    </citation>
    <scope>NUCLEOTIDE SEQUENCE [LARGE SCALE GENOMIC DNA]</scope>
    <source>
        <strain evidence="5">ATCC 27064 / DSM 738 / JCM 4710 / NBRC 13307 / NCIMB 12785 / NRRL 3585 / VKM Ac-602</strain>
    </source>
</reference>
<dbReference type="PANTHER" id="PTHR11895:SF7">
    <property type="entry name" value="GLUTAMYL-TRNA(GLN) AMIDOTRANSFERASE SUBUNIT A, MITOCHONDRIAL"/>
    <property type="match status" value="1"/>
</dbReference>
<dbReference type="OrthoDB" id="182039at2"/>
<dbReference type="GeneID" id="93731433"/>
<organism evidence="4 5">
    <name type="scientific">Streptomyces clavuligerus</name>
    <dbReference type="NCBI Taxonomy" id="1901"/>
    <lineage>
        <taxon>Bacteria</taxon>
        <taxon>Bacillati</taxon>
        <taxon>Actinomycetota</taxon>
        <taxon>Actinomycetes</taxon>
        <taxon>Kitasatosporales</taxon>
        <taxon>Streptomycetaceae</taxon>
        <taxon>Streptomyces</taxon>
    </lineage>
</organism>
<dbReference type="NCBIfam" id="NF004815">
    <property type="entry name" value="PRK06169.1"/>
    <property type="match status" value="1"/>
</dbReference>
<dbReference type="PROSITE" id="PS00571">
    <property type="entry name" value="AMIDASES"/>
    <property type="match status" value="1"/>
</dbReference>
<sequence>MTADRAERPAPHTPVPPGTPASVTPPAPVAAPGGPADLTACELLAGYARGDLSPVDAVRAVLDRAEQIQPQVNAFVRIDAEAALTAAAESAERWRRGEPRGLLDGVPATVKDLLLQRGVPALRGSLTTGDGVVSAEDSPSVQRLREHGAVLIGRTTTPEFGWKGVTDSPRHGVTRNPYDPSRTSGGSSGGSAAAVALGAGPLSLGTDGGGSIRIPAAFCGVFGLKPTYGRVPLYPPSPFGTLSHVGPMTRDAADAALMLDVISGADWRDWSHLGPADAVRARLGDGVRGLRIGYSPSFGGQVPVDPAVAAAVRGAVCAFAALGAYVEEADPDFADPAEPFHTLWSAGAARLVQPLGPAQRKRLDPGLRELAAAGAGVSAVEYLAAVDARAELGRRMGRFHTAYDLLVTPALPVTAFAAGAQAPLAFRHRRWAAWTPFTYPFNMTQQPAASVPCGVDGDGLPIGVQLVGARHADALVLRAAHALYASGTAVLPRPAPPAPGPAPA</sequence>
<evidence type="ECO:0000313" key="4">
    <source>
        <dbReference type="EMBL" id="EFG07050.1"/>
    </source>
</evidence>
<feature type="domain" description="Amidase" evidence="3">
    <location>
        <begin position="56"/>
        <end position="477"/>
    </location>
</feature>
<dbReference type="eggNOG" id="COG0154">
    <property type="taxonomic scope" value="Bacteria"/>
</dbReference>
<dbReference type="AlphaFoldDB" id="E2Q4L2"/>
<proteinExistence type="inferred from homology"/>
<comment type="similarity">
    <text evidence="1">Belongs to the amidase family.</text>
</comment>
<dbReference type="Proteomes" id="UP000002357">
    <property type="component" value="Chromosome"/>
</dbReference>
<dbReference type="KEGG" id="sclf:BB341_18450"/>
<dbReference type="GO" id="GO:0050566">
    <property type="term" value="F:asparaginyl-tRNA synthase (glutamine-hydrolyzing) activity"/>
    <property type="evidence" value="ECO:0007669"/>
    <property type="project" value="UniProtKB-EC"/>
</dbReference>
<dbReference type="STRING" id="1901.BB341_18450"/>
<keyword evidence="5" id="KW-1185">Reference proteome</keyword>
<evidence type="ECO:0000259" key="3">
    <source>
        <dbReference type="Pfam" id="PF01425"/>
    </source>
</evidence>
<keyword evidence="4" id="KW-0436">Ligase</keyword>
<dbReference type="PANTHER" id="PTHR11895">
    <property type="entry name" value="TRANSAMIDASE"/>
    <property type="match status" value="1"/>
</dbReference>
<dbReference type="Pfam" id="PF01425">
    <property type="entry name" value="Amidase"/>
    <property type="match status" value="1"/>
</dbReference>
<feature type="compositionally biased region" description="Basic and acidic residues" evidence="2">
    <location>
        <begin position="1"/>
        <end position="10"/>
    </location>
</feature>
<evidence type="ECO:0000256" key="1">
    <source>
        <dbReference type="ARBA" id="ARBA00009199"/>
    </source>
</evidence>
<feature type="region of interest" description="Disordered" evidence="2">
    <location>
        <begin position="1"/>
        <end position="33"/>
    </location>
</feature>
<dbReference type="EC" id="6.3.5.6" evidence="4"/>
<dbReference type="InterPro" id="IPR036928">
    <property type="entry name" value="AS_sf"/>
</dbReference>
<accession>E2Q4L2</accession>
<dbReference type="SUPFAM" id="SSF75304">
    <property type="entry name" value="Amidase signature (AS) enzymes"/>
    <property type="match status" value="1"/>
</dbReference>
<evidence type="ECO:0000313" key="5">
    <source>
        <dbReference type="Proteomes" id="UP000002357"/>
    </source>
</evidence>
<dbReference type="InterPro" id="IPR020556">
    <property type="entry name" value="Amidase_CS"/>
</dbReference>
<dbReference type="InterPro" id="IPR000120">
    <property type="entry name" value="Amidase"/>
</dbReference>
<feature type="region of interest" description="Disordered" evidence="2">
    <location>
        <begin position="161"/>
        <end position="191"/>
    </location>
</feature>